<gene>
    <name evidence="1" type="ORF">DJ90_1585</name>
</gene>
<evidence type="ECO:0000313" key="2">
    <source>
        <dbReference type="Proteomes" id="UP000029278"/>
    </source>
</evidence>
<proteinExistence type="predicted"/>
<dbReference type="AlphaFoldDB" id="A0A090ZCW3"/>
<reference evidence="1 2" key="1">
    <citation type="submission" date="2014-04" db="EMBL/GenBank/DDBJ databases">
        <authorList>
            <person name="Bishop-Lilly K.A."/>
            <person name="Broomall S.M."/>
            <person name="Chain P.S."/>
            <person name="Chertkov O."/>
            <person name="Coyne S.R."/>
            <person name="Daligault H.E."/>
            <person name="Davenport K.W."/>
            <person name="Erkkila T."/>
            <person name="Frey K.G."/>
            <person name="Gibbons H.S."/>
            <person name="Gu W."/>
            <person name="Jaissle J."/>
            <person name="Johnson S.L."/>
            <person name="Koroleva G.I."/>
            <person name="Ladner J.T."/>
            <person name="Lo C.-C."/>
            <person name="Minogue T.D."/>
            <person name="Munk C."/>
            <person name="Palacios G.F."/>
            <person name="Redden C.L."/>
            <person name="Rosenzweig C.N."/>
            <person name="Scholz M.B."/>
            <person name="Teshima H."/>
            <person name="Xu Y."/>
        </authorList>
    </citation>
    <scope>NUCLEOTIDE SEQUENCE [LARGE SCALE GENOMIC DNA]</scope>
    <source>
        <strain evidence="1 2">8244</strain>
    </source>
</reference>
<accession>A0A090ZCW3</accession>
<keyword evidence="2" id="KW-1185">Reference proteome</keyword>
<comment type="caution">
    <text evidence="1">The sequence shown here is derived from an EMBL/GenBank/DDBJ whole genome shotgun (WGS) entry which is preliminary data.</text>
</comment>
<evidence type="ECO:0000313" key="1">
    <source>
        <dbReference type="EMBL" id="KFN08273.1"/>
    </source>
</evidence>
<sequence>MIISRNIVEAIGILTELEDYVHSFYQSISLIKDDILIFKSEGGISFFHHFQRRI</sequence>
<dbReference type="HOGENOM" id="CLU_3046087_0_0_9"/>
<dbReference type="STRING" id="44252.DJ90_1585"/>
<protein>
    <submittedName>
        <fullName evidence="1">Uncharacterized protein</fullName>
    </submittedName>
</protein>
<organism evidence="1 2">
    <name type="scientific">Paenibacillus macerans</name>
    <name type="common">Bacillus macerans</name>
    <dbReference type="NCBI Taxonomy" id="44252"/>
    <lineage>
        <taxon>Bacteria</taxon>
        <taxon>Bacillati</taxon>
        <taxon>Bacillota</taxon>
        <taxon>Bacilli</taxon>
        <taxon>Bacillales</taxon>
        <taxon>Paenibacillaceae</taxon>
        <taxon>Paenibacillus</taxon>
    </lineage>
</organism>
<dbReference type="Proteomes" id="UP000029278">
    <property type="component" value="Unassembled WGS sequence"/>
</dbReference>
<dbReference type="EMBL" id="JMQA01000029">
    <property type="protein sequence ID" value="KFN08273.1"/>
    <property type="molecule type" value="Genomic_DNA"/>
</dbReference>
<name>A0A090ZCW3_PAEMA</name>